<name>A0ACC2NPL4_9HYME</name>
<proteinExistence type="predicted"/>
<keyword evidence="2" id="KW-1185">Reference proteome</keyword>
<protein>
    <submittedName>
        <fullName evidence="1">Uncharacterized protein</fullName>
    </submittedName>
</protein>
<sequence length="235" mass="26542">MFNVSGYLSALCVLCMCEAETNRRNRNDQDSVRRYRRETKGYGTVSYAETLEFMKSKLGGEFTGGKFIKVRRKKSGKALIGLQYGARVTEVKQTIVFSFEEDEVIRGYNKLTQSTFRTSTWIPPMPKSPTQSRMSCRSVRTKRLPFRPYGQLQSDPAGCFRALCGCSETSTSEWDYKDGLMPGSGKGVTLDTTQRPVIRIVNKDLRKTARPESSPGSAKRMVWTLSQEGAAFFTR</sequence>
<organism evidence="1 2">
    <name type="scientific">Eretmocerus hayati</name>
    <dbReference type="NCBI Taxonomy" id="131215"/>
    <lineage>
        <taxon>Eukaryota</taxon>
        <taxon>Metazoa</taxon>
        <taxon>Ecdysozoa</taxon>
        <taxon>Arthropoda</taxon>
        <taxon>Hexapoda</taxon>
        <taxon>Insecta</taxon>
        <taxon>Pterygota</taxon>
        <taxon>Neoptera</taxon>
        <taxon>Endopterygota</taxon>
        <taxon>Hymenoptera</taxon>
        <taxon>Apocrita</taxon>
        <taxon>Proctotrupomorpha</taxon>
        <taxon>Chalcidoidea</taxon>
        <taxon>Aphelinidae</taxon>
        <taxon>Aphelininae</taxon>
        <taxon>Eretmocerus</taxon>
    </lineage>
</organism>
<dbReference type="Proteomes" id="UP001239111">
    <property type="component" value="Chromosome 3"/>
</dbReference>
<comment type="caution">
    <text evidence="1">The sequence shown here is derived from an EMBL/GenBank/DDBJ whole genome shotgun (WGS) entry which is preliminary data.</text>
</comment>
<dbReference type="EMBL" id="CM056743">
    <property type="protein sequence ID" value="KAJ8673130.1"/>
    <property type="molecule type" value="Genomic_DNA"/>
</dbReference>
<accession>A0ACC2NPL4</accession>
<reference evidence="1" key="1">
    <citation type="submission" date="2023-04" db="EMBL/GenBank/DDBJ databases">
        <title>A chromosome-level genome assembly of the parasitoid wasp Eretmocerus hayati.</title>
        <authorList>
            <person name="Zhong Y."/>
            <person name="Liu S."/>
            <person name="Liu Y."/>
        </authorList>
    </citation>
    <scope>NUCLEOTIDE SEQUENCE</scope>
    <source>
        <strain evidence="1">ZJU_SS_LIU_2023</strain>
    </source>
</reference>
<gene>
    <name evidence="1" type="ORF">QAD02_004392</name>
</gene>
<evidence type="ECO:0000313" key="1">
    <source>
        <dbReference type="EMBL" id="KAJ8673130.1"/>
    </source>
</evidence>
<evidence type="ECO:0000313" key="2">
    <source>
        <dbReference type="Proteomes" id="UP001239111"/>
    </source>
</evidence>